<comment type="cofactor">
    <cofactor evidence="2">
        <name>Mn(2+)</name>
        <dbReference type="ChEBI" id="CHEBI:29035"/>
    </cofactor>
    <text evidence="2">Binds 2 manganese ions per subunit.</text>
</comment>
<name>A0AA37Q6X5_9BACT</name>
<comment type="similarity">
    <text evidence="1">Belongs to the manganese catalase family.</text>
</comment>
<keyword evidence="6" id="KW-1185">Reference proteome</keyword>
<keyword evidence="3" id="KW-0106">Calcium</keyword>
<dbReference type="SUPFAM" id="SSF47240">
    <property type="entry name" value="Ferritin-like"/>
    <property type="match status" value="1"/>
</dbReference>
<sequence>MFYSDGRLQYPVRVERPNPVFARALQQAIGGVEGEIRVMMQYLFQAWGQRGPRRYREMILATGTEEIGHIEMLATAVALNLEGAPLSFQEEGAKDPLVGAVMGGMNLRHVLSTGLAATPENANGVPFNASHVYASGNVAADMYANVAAEATGRALATRLWHMTDDAGMKDMLSFLIARDTMHQNQWLAVIEELGGETEQLPIPNSFPQSEEAREFAYAFVDPRVGGDAGPLPERLAGGRSVDGKGEFRVEPARPLGDVPTLAAPRPNGGAQAEQVTAPTGVLGAMKHAITGEG</sequence>
<dbReference type="Pfam" id="PF05067">
    <property type="entry name" value="Mn_catalase"/>
    <property type="match status" value="1"/>
</dbReference>
<dbReference type="CDD" id="cd01051">
    <property type="entry name" value="Mn_catalase"/>
    <property type="match status" value="1"/>
</dbReference>
<feature type="compositionally biased region" description="Basic and acidic residues" evidence="4">
    <location>
        <begin position="241"/>
        <end position="251"/>
    </location>
</feature>
<comment type="cofactor">
    <cofactor evidence="3">
        <name>Ca(2+)</name>
        <dbReference type="ChEBI" id="CHEBI:29108"/>
    </cofactor>
    <text evidence="3">Binds 1 Ca(2+) ion per subunit.</text>
</comment>
<proteinExistence type="inferred from homology"/>
<evidence type="ECO:0000256" key="3">
    <source>
        <dbReference type="PIRSR" id="PIRSR607760-2"/>
    </source>
</evidence>
<dbReference type="InterPro" id="IPR012347">
    <property type="entry name" value="Ferritin-like"/>
</dbReference>
<evidence type="ECO:0000313" key="5">
    <source>
        <dbReference type="EMBL" id="GLC23496.1"/>
    </source>
</evidence>
<feature type="binding site" evidence="2">
    <location>
        <position position="149"/>
    </location>
    <ligand>
        <name>Mn(2+)</name>
        <dbReference type="ChEBI" id="CHEBI:29035"/>
        <label>1</label>
    </ligand>
</feature>
<dbReference type="InterPro" id="IPR039377">
    <property type="entry name" value="Mn_catalase_dom"/>
</dbReference>
<evidence type="ECO:0000256" key="2">
    <source>
        <dbReference type="PIRSR" id="PIRSR607760-1"/>
    </source>
</evidence>
<comment type="caution">
    <text evidence="5">The sequence shown here is derived from an EMBL/GenBank/DDBJ whole genome shotgun (WGS) entry which is preliminary data.</text>
</comment>
<feature type="binding site" evidence="2">
    <location>
        <position position="69"/>
    </location>
    <ligand>
        <name>Mn(2+)</name>
        <dbReference type="ChEBI" id="CHEBI:29035"/>
        <label>1</label>
    </ligand>
</feature>
<evidence type="ECO:0000256" key="4">
    <source>
        <dbReference type="SAM" id="MobiDB-lite"/>
    </source>
</evidence>
<dbReference type="GO" id="GO:0046872">
    <property type="term" value="F:metal ion binding"/>
    <property type="evidence" value="ECO:0007669"/>
    <property type="project" value="UniProtKB-KW"/>
</dbReference>
<feature type="binding site" evidence="2">
    <location>
        <position position="66"/>
    </location>
    <ligand>
        <name>Mn(2+)</name>
        <dbReference type="ChEBI" id="CHEBI:29035"/>
        <label>2</label>
    </ligand>
</feature>
<feature type="binding site" evidence="2">
    <location>
        <position position="182"/>
    </location>
    <ligand>
        <name>Mn(2+)</name>
        <dbReference type="ChEBI" id="CHEBI:29035"/>
        <label>1</label>
    </ligand>
</feature>
<evidence type="ECO:0000256" key="1">
    <source>
        <dbReference type="ARBA" id="ARBA00007644"/>
    </source>
</evidence>
<keyword evidence="2" id="KW-0464">Manganese</keyword>
<dbReference type="EMBL" id="BRXS01000001">
    <property type="protein sequence ID" value="GLC23496.1"/>
    <property type="molecule type" value="Genomic_DNA"/>
</dbReference>
<dbReference type="Gene3D" id="1.20.1260.10">
    <property type="match status" value="1"/>
</dbReference>
<reference evidence="5" key="1">
    <citation type="submission" date="2022-08" db="EMBL/GenBank/DDBJ databases">
        <title>Draft genome sequencing of Roseisolibacter agri AW1220.</title>
        <authorList>
            <person name="Tobiishi Y."/>
            <person name="Tonouchi A."/>
        </authorList>
    </citation>
    <scope>NUCLEOTIDE SEQUENCE</scope>
    <source>
        <strain evidence="5">AW1220</strain>
    </source>
</reference>
<organism evidence="5 6">
    <name type="scientific">Roseisolibacter agri</name>
    <dbReference type="NCBI Taxonomy" id="2014610"/>
    <lineage>
        <taxon>Bacteria</taxon>
        <taxon>Pseudomonadati</taxon>
        <taxon>Gemmatimonadota</taxon>
        <taxon>Gemmatimonadia</taxon>
        <taxon>Gemmatimonadales</taxon>
        <taxon>Gemmatimonadaceae</taxon>
        <taxon>Roseisolibacter</taxon>
    </lineage>
</organism>
<dbReference type="AlphaFoldDB" id="A0AA37Q6X5"/>
<dbReference type="Proteomes" id="UP001161325">
    <property type="component" value="Unassembled WGS sequence"/>
</dbReference>
<dbReference type="RefSeq" id="WP_284347933.1">
    <property type="nucleotide sequence ID" value="NZ_BRXS01000001.1"/>
</dbReference>
<dbReference type="InterPro" id="IPR007760">
    <property type="entry name" value="Mn_catalase"/>
</dbReference>
<gene>
    <name evidence="5" type="ORF">rosag_00090</name>
</gene>
<accession>A0AA37Q6X5</accession>
<evidence type="ECO:0000313" key="6">
    <source>
        <dbReference type="Proteomes" id="UP001161325"/>
    </source>
</evidence>
<feature type="binding site" evidence="2">
    <location>
        <position position="35"/>
    </location>
    <ligand>
        <name>Mn(2+)</name>
        <dbReference type="ChEBI" id="CHEBI:29035"/>
        <label>1</label>
    </ligand>
</feature>
<feature type="binding site" evidence="3">
    <location>
        <position position="225"/>
    </location>
    <ligand>
        <name>Ca(2+)</name>
        <dbReference type="ChEBI" id="CHEBI:29108"/>
    </ligand>
</feature>
<dbReference type="InterPro" id="IPR009078">
    <property type="entry name" value="Ferritin-like_SF"/>
</dbReference>
<keyword evidence="2" id="KW-0479">Metal-binding</keyword>
<protein>
    <submittedName>
        <fullName evidence="5">Catalase</fullName>
    </submittedName>
</protein>
<feature type="region of interest" description="Disordered" evidence="4">
    <location>
        <begin position="239"/>
        <end position="275"/>
    </location>
</feature>